<feature type="transmembrane region" description="Helical" evidence="1">
    <location>
        <begin position="464"/>
        <end position="487"/>
    </location>
</feature>
<protein>
    <submittedName>
        <fullName evidence="2">ABC transporter permease</fullName>
    </submittedName>
</protein>
<dbReference type="PANTHER" id="PTHR43471">
    <property type="entry name" value="ABC TRANSPORTER PERMEASE"/>
    <property type="match status" value="1"/>
</dbReference>
<keyword evidence="1" id="KW-0812">Transmembrane</keyword>
<feature type="transmembrane region" description="Helical" evidence="1">
    <location>
        <begin position="196"/>
        <end position="217"/>
    </location>
</feature>
<keyword evidence="3" id="KW-1185">Reference proteome</keyword>
<dbReference type="OrthoDB" id="256443at2"/>
<gene>
    <name evidence="2" type="ORF">PX52LOC_01606</name>
</gene>
<feature type="transmembrane region" description="Helical" evidence="1">
    <location>
        <begin position="229"/>
        <end position="249"/>
    </location>
</feature>
<feature type="transmembrane region" description="Helical" evidence="1">
    <location>
        <begin position="416"/>
        <end position="434"/>
    </location>
</feature>
<dbReference type="KEGG" id="lrs:PX52LOC_01606"/>
<dbReference type="Pfam" id="PF12679">
    <property type="entry name" value="ABC2_membrane_2"/>
    <property type="match status" value="1"/>
</dbReference>
<dbReference type="GO" id="GO:0140359">
    <property type="term" value="F:ABC-type transporter activity"/>
    <property type="evidence" value="ECO:0007669"/>
    <property type="project" value="InterPro"/>
</dbReference>
<feature type="transmembrane region" description="Helical" evidence="1">
    <location>
        <begin position="382"/>
        <end position="404"/>
    </location>
</feature>
<name>A0A5C1AA65_9BACT</name>
<feature type="transmembrane region" description="Helical" evidence="1">
    <location>
        <begin position="108"/>
        <end position="136"/>
    </location>
</feature>
<feature type="transmembrane region" description="Helical" evidence="1">
    <location>
        <begin position="493"/>
        <end position="519"/>
    </location>
</feature>
<feature type="transmembrane region" description="Helical" evidence="1">
    <location>
        <begin position="305"/>
        <end position="325"/>
    </location>
</feature>
<proteinExistence type="predicted"/>
<keyword evidence="1" id="KW-1133">Transmembrane helix</keyword>
<feature type="transmembrane region" description="Helical" evidence="1">
    <location>
        <begin position="73"/>
        <end position="96"/>
    </location>
</feature>
<feature type="transmembrane region" description="Helical" evidence="1">
    <location>
        <begin position="165"/>
        <end position="190"/>
    </location>
</feature>
<sequence length="635" mass="70596">MNPPRPDIERYTPLAAVPGVLALAALFYFWWLAPVAVGLFTLACLSDTRKLYLFGPFLQLELRRMTRRVRNHLWRPLIALGAGVPLLVLYFVMTYFPAEERPPPDKAAMIATGGFLFVFWFIFILTMSVLTTYMTYAVAEDRESKRLDFILATDLRDRELVIGKMFARILGLLAYPASALPVVLLLPILFKVEPALIFYVVGYAGMTLVSIAGLSGLGSVLATTKKTGGNIFAMVFLPYLFLIFFASQLRFLPNVWFFPGSPGQPSVVSVGDLIEWLSIGNPLALGIRWVTVGLGGGLSVVADDFPAYAAFHTVVGGFAFLYAAYMVRRAAANRGEVVNPSDQECKVPAKRKPVTEWPVMWKEAYCHPTVAKARENRRASRLGVVVLMILPAILFLAAAVSDLFGYQPVILEVARHFPMFVAWIAIMSVGRFGLESIARERERDTLLMLVCTPLPPEEIIRQKFWGLIWLMRGSLLWQLGVGIPAVLCGAYRWWAYPCLVVLQVLLAFVMAAYGLLVSANSPNVETAARRFGLRLVFTVVPVMMVSLLAYAALNAWASWFKYAMLTMLLPLGLLGIGNTQLAVPAELPYWGLAFLAGVVLYALLGWWIWRRAVRRFVRACDPTSDTGPMLDNRAA</sequence>
<feature type="transmembrane region" description="Helical" evidence="1">
    <location>
        <begin position="589"/>
        <end position="609"/>
    </location>
</feature>
<feature type="transmembrane region" description="Helical" evidence="1">
    <location>
        <begin position="20"/>
        <end position="45"/>
    </location>
</feature>
<dbReference type="AlphaFoldDB" id="A0A5C1AA65"/>
<reference evidence="3" key="1">
    <citation type="submission" date="2019-08" db="EMBL/GenBank/DDBJ databases">
        <title>Limnoglobus roseus gen. nov., sp. nov., a novel freshwater planctomycete with a giant genome from the family Gemmataceae.</title>
        <authorList>
            <person name="Kulichevskaya I.S."/>
            <person name="Naumoff D.G."/>
            <person name="Miroshnikov K."/>
            <person name="Ivanova A."/>
            <person name="Philippov D.A."/>
            <person name="Hakobyan A."/>
            <person name="Rijpstra I.C."/>
            <person name="Sinninghe Damste J.S."/>
            <person name="Liesack W."/>
            <person name="Dedysh S.N."/>
        </authorList>
    </citation>
    <scope>NUCLEOTIDE SEQUENCE [LARGE SCALE GENOMIC DNA]</scope>
    <source>
        <strain evidence="3">PX52</strain>
    </source>
</reference>
<organism evidence="2 3">
    <name type="scientific">Limnoglobus roseus</name>
    <dbReference type="NCBI Taxonomy" id="2598579"/>
    <lineage>
        <taxon>Bacteria</taxon>
        <taxon>Pseudomonadati</taxon>
        <taxon>Planctomycetota</taxon>
        <taxon>Planctomycetia</taxon>
        <taxon>Gemmatales</taxon>
        <taxon>Gemmataceae</taxon>
        <taxon>Limnoglobus</taxon>
    </lineage>
</organism>
<evidence type="ECO:0000313" key="3">
    <source>
        <dbReference type="Proteomes" id="UP000324974"/>
    </source>
</evidence>
<accession>A0A5C1AA65</accession>
<evidence type="ECO:0000313" key="2">
    <source>
        <dbReference type="EMBL" id="QEL14712.1"/>
    </source>
</evidence>
<dbReference type="Proteomes" id="UP000324974">
    <property type="component" value="Chromosome"/>
</dbReference>
<evidence type="ECO:0000256" key="1">
    <source>
        <dbReference type="SAM" id="Phobius"/>
    </source>
</evidence>
<dbReference type="RefSeq" id="WP_149109587.1">
    <property type="nucleotide sequence ID" value="NZ_CP042425.1"/>
</dbReference>
<keyword evidence="1" id="KW-0472">Membrane</keyword>
<dbReference type="EMBL" id="CP042425">
    <property type="protein sequence ID" value="QEL14712.1"/>
    <property type="molecule type" value="Genomic_DNA"/>
</dbReference>
<feature type="transmembrane region" description="Helical" evidence="1">
    <location>
        <begin position="531"/>
        <end position="553"/>
    </location>
</feature>
<dbReference type="GO" id="GO:0005886">
    <property type="term" value="C:plasma membrane"/>
    <property type="evidence" value="ECO:0007669"/>
    <property type="project" value="UniProtKB-SubCell"/>
</dbReference>